<keyword evidence="3" id="KW-1185">Reference proteome</keyword>
<dbReference type="AlphaFoldDB" id="A0A0L6UQL4"/>
<reference evidence="2 3" key="1">
    <citation type="submission" date="2015-08" db="EMBL/GenBank/DDBJ databases">
        <title>Next Generation Sequencing and Analysis of the Genome of Puccinia sorghi L Schw, the Causal Agent of Maize Common Rust.</title>
        <authorList>
            <person name="Rochi L."/>
            <person name="Burguener G."/>
            <person name="Darino M."/>
            <person name="Turjanski A."/>
            <person name="Kreff E."/>
            <person name="Dieguez M.J."/>
            <person name="Sacco F."/>
        </authorList>
    </citation>
    <scope>NUCLEOTIDE SEQUENCE [LARGE SCALE GENOMIC DNA]</scope>
    <source>
        <strain evidence="2 3">RO10H11247</strain>
    </source>
</reference>
<dbReference type="VEuPathDB" id="FungiDB:VP01_436g2"/>
<dbReference type="OrthoDB" id="8955945at2759"/>
<protein>
    <submittedName>
        <fullName evidence="2">Uncharacterized protein</fullName>
    </submittedName>
</protein>
<feature type="region of interest" description="Disordered" evidence="1">
    <location>
        <begin position="1"/>
        <end position="25"/>
    </location>
</feature>
<accession>A0A0L6UQL4</accession>
<name>A0A0L6UQL4_9BASI</name>
<organism evidence="2 3">
    <name type="scientific">Puccinia sorghi</name>
    <dbReference type="NCBI Taxonomy" id="27349"/>
    <lineage>
        <taxon>Eukaryota</taxon>
        <taxon>Fungi</taxon>
        <taxon>Dikarya</taxon>
        <taxon>Basidiomycota</taxon>
        <taxon>Pucciniomycotina</taxon>
        <taxon>Pucciniomycetes</taxon>
        <taxon>Pucciniales</taxon>
        <taxon>Pucciniaceae</taxon>
        <taxon>Puccinia</taxon>
    </lineage>
</organism>
<dbReference type="Proteomes" id="UP000037035">
    <property type="component" value="Unassembled WGS sequence"/>
</dbReference>
<dbReference type="EMBL" id="LAVV01009468">
    <property type="protein sequence ID" value="KNZ50527.1"/>
    <property type="molecule type" value="Genomic_DNA"/>
</dbReference>
<comment type="caution">
    <text evidence="2">The sequence shown here is derived from an EMBL/GenBank/DDBJ whole genome shotgun (WGS) entry which is preliminary data.</text>
</comment>
<evidence type="ECO:0000256" key="1">
    <source>
        <dbReference type="SAM" id="MobiDB-lite"/>
    </source>
</evidence>
<evidence type="ECO:0000313" key="2">
    <source>
        <dbReference type="EMBL" id="KNZ50527.1"/>
    </source>
</evidence>
<gene>
    <name evidence="2" type="ORF">VP01_436g2</name>
</gene>
<proteinExistence type="predicted"/>
<sequence length="149" mass="16392">MPMPPGQGPPGARATSSATGKSYGFCDQEAATPPLGQIEVHKIRGNPPPCAPSSTAHPLAHLPEQFDGTCGPAAQAFLQQTGLYCLTHPGFPDDHRKIIQTFRFNGYFLDPEGKVLHPAVQHPRLQFCLEQQYPGEPLLWWIEGEHPMW</sequence>
<evidence type="ECO:0000313" key="3">
    <source>
        <dbReference type="Proteomes" id="UP000037035"/>
    </source>
</evidence>